<evidence type="ECO:0000256" key="2">
    <source>
        <dbReference type="ARBA" id="ARBA00023242"/>
    </source>
</evidence>
<feature type="domain" description="RRM" evidence="5">
    <location>
        <begin position="112"/>
        <end position="190"/>
    </location>
</feature>
<keyword evidence="2" id="KW-0539">Nucleus</keyword>
<evidence type="ECO:0000256" key="3">
    <source>
        <dbReference type="PROSITE-ProRule" id="PRU00176"/>
    </source>
</evidence>
<dbReference type="InterPro" id="IPR035979">
    <property type="entry name" value="RBD_domain_sf"/>
</dbReference>
<name>A0A2U1Q7M3_ARTAN</name>
<organism evidence="6 7">
    <name type="scientific">Artemisia annua</name>
    <name type="common">Sweet wormwood</name>
    <dbReference type="NCBI Taxonomy" id="35608"/>
    <lineage>
        <taxon>Eukaryota</taxon>
        <taxon>Viridiplantae</taxon>
        <taxon>Streptophyta</taxon>
        <taxon>Embryophyta</taxon>
        <taxon>Tracheophyta</taxon>
        <taxon>Spermatophyta</taxon>
        <taxon>Magnoliopsida</taxon>
        <taxon>eudicotyledons</taxon>
        <taxon>Gunneridae</taxon>
        <taxon>Pentapetalae</taxon>
        <taxon>asterids</taxon>
        <taxon>campanulids</taxon>
        <taxon>Asterales</taxon>
        <taxon>Asteraceae</taxon>
        <taxon>Asteroideae</taxon>
        <taxon>Anthemideae</taxon>
        <taxon>Artemisiinae</taxon>
        <taxon>Artemisia</taxon>
    </lineage>
</organism>
<dbReference type="GO" id="GO:0010468">
    <property type="term" value="P:regulation of gene expression"/>
    <property type="evidence" value="ECO:0007669"/>
    <property type="project" value="TreeGrafter"/>
</dbReference>
<comment type="subcellular location">
    <subcellularLocation>
        <location evidence="1">Nucleus</location>
    </subcellularLocation>
</comment>
<sequence length="375" mass="40370">MNSKSNMSQSHSNDRASPGKIFIGGLPKETEYNEFNKHFGKYGDITDSVIMKDRMTGQPRGFGFITYADPLVVDKVIEDNHVFSGKQVEIKRTIPKGSASSGSANSKDFKTKKIFVGGIPTSLGEDELATFFSKYGKVVEHQIVRDHATNRSRGFGFVVFDSVEVVDELVSKGNMIDMAGNQVEIKKAEPKKGSNPPVVSRSRSRSFADKFSGYDGAYDSFDGRYGPGPIRASGAPRMVDGISRYNPYRAPGGPDIAGDYSRYAPWRAPGWPDVASGYSRYAPYKAPGGTWSRYGPERPAYGGEGSSIGGYGDCRGYRGESFRGDASRFGSGDEYGGYSYANLGAGGGPDSGPAPSYGGSYSTGGYSGGSRYHPY</sequence>
<dbReference type="AlphaFoldDB" id="A0A2U1Q7M3"/>
<feature type="compositionally biased region" description="Polar residues" evidence="4">
    <location>
        <begin position="1"/>
        <end position="11"/>
    </location>
</feature>
<dbReference type="SUPFAM" id="SSF54928">
    <property type="entry name" value="RNA-binding domain, RBD"/>
    <property type="match status" value="2"/>
</dbReference>
<keyword evidence="3" id="KW-0694">RNA-binding</keyword>
<feature type="region of interest" description="Disordered" evidence="4">
    <location>
        <begin position="349"/>
        <end position="375"/>
    </location>
</feature>
<comment type="caution">
    <text evidence="6">The sequence shown here is derived from an EMBL/GenBank/DDBJ whole genome shotgun (WGS) entry which is preliminary data.</text>
</comment>
<feature type="domain" description="RRM" evidence="5">
    <location>
        <begin position="19"/>
        <end position="95"/>
    </location>
</feature>
<dbReference type="PROSITE" id="PS50102">
    <property type="entry name" value="RRM"/>
    <property type="match status" value="2"/>
</dbReference>
<accession>A0A2U1Q7M3</accession>
<reference evidence="6 7" key="1">
    <citation type="journal article" date="2018" name="Mol. Plant">
        <title>The genome of Artemisia annua provides insight into the evolution of Asteraceae family and artemisinin biosynthesis.</title>
        <authorList>
            <person name="Shen Q."/>
            <person name="Zhang L."/>
            <person name="Liao Z."/>
            <person name="Wang S."/>
            <person name="Yan T."/>
            <person name="Shi P."/>
            <person name="Liu M."/>
            <person name="Fu X."/>
            <person name="Pan Q."/>
            <person name="Wang Y."/>
            <person name="Lv Z."/>
            <person name="Lu X."/>
            <person name="Zhang F."/>
            <person name="Jiang W."/>
            <person name="Ma Y."/>
            <person name="Chen M."/>
            <person name="Hao X."/>
            <person name="Li L."/>
            <person name="Tang Y."/>
            <person name="Lv G."/>
            <person name="Zhou Y."/>
            <person name="Sun X."/>
            <person name="Brodelius P.E."/>
            <person name="Rose J.K.C."/>
            <person name="Tang K."/>
        </authorList>
    </citation>
    <scope>NUCLEOTIDE SEQUENCE [LARGE SCALE GENOMIC DNA]</scope>
    <source>
        <strain evidence="7">cv. Huhao1</strain>
        <tissue evidence="6">Leaf</tissue>
    </source>
</reference>
<dbReference type="OrthoDB" id="1875751at2759"/>
<dbReference type="GO" id="GO:1990904">
    <property type="term" value="C:ribonucleoprotein complex"/>
    <property type="evidence" value="ECO:0007669"/>
    <property type="project" value="UniProtKB-KW"/>
</dbReference>
<gene>
    <name evidence="6" type="ORF">CTI12_AA043610</name>
</gene>
<dbReference type="PANTHER" id="PTHR48033">
    <property type="entry name" value="RNA-BINDING (RRM/RBD/RNP MOTIFS) FAMILY PROTEIN"/>
    <property type="match status" value="1"/>
</dbReference>
<keyword evidence="6" id="KW-0687">Ribonucleoprotein</keyword>
<evidence type="ECO:0000313" key="6">
    <source>
        <dbReference type="EMBL" id="PWA94015.1"/>
    </source>
</evidence>
<evidence type="ECO:0000259" key="5">
    <source>
        <dbReference type="PROSITE" id="PS50102"/>
    </source>
</evidence>
<evidence type="ECO:0000256" key="1">
    <source>
        <dbReference type="ARBA" id="ARBA00004123"/>
    </source>
</evidence>
<dbReference type="GO" id="GO:0005654">
    <property type="term" value="C:nucleoplasm"/>
    <property type="evidence" value="ECO:0007669"/>
    <property type="project" value="TreeGrafter"/>
</dbReference>
<dbReference type="FunFam" id="3.30.70.330:FF:000051">
    <property type="entry name" value="Heterogeneous nuclear ribonucleoprotein 1"/>
    <property type="match status" value="1"/>
</dbReference>
<dbReference type="InterPro" id="IPR000504">
    <property type="entry name" value="RRM_dom"/>
</dbReference>
<dbReference type="STRING" id="35608.A0A2U1Q7M3"/>
<dbReference type="GO" id="GO:0000785">
    <property type="term" value="C:chromatin"/>
    <property type="evidence" value="ECO:0007669"/>
    <property type="project" value="TreeGrafter"/>
</dbReference>
<feature type="compositionally biased region" description="Low complexity" evidence="4">
    <location>
        <begin position="351"/>
        <end position="360"/>
    </location>
</feature>
<dbReference type="Proteomes" id="UP000245207">
    <property type="component" value="Unassembled WGS sequence"/>
</dbReference>
<protein>
    <submittedName>
        <fullName evidence="6">Heterogeneous nuclear ribonucleoprotein A3</fullName>
    </submittedName>
</protein>
<evidence type="ECO:0000313" key="7">
    <source>
        <dbReference type="Proteomes" id="UP000245207"/>
    </source>
</evidence>
<keyword evidence="7" id="KW-1185">Reference proteome</keyword>
<dbReference type="Gene3D" id="3.30.70.330">
    <property type="match status" value="2"/>
</dbReference>
<dbReference type="Pfam" id="PF00076">
    <property type="entry name" value="RRM_1"/>
    <property type="match status" value="2"/>
</dbReference>
<proteinExistence type="predicted"/>
<dbReference type="PANTHER" id="PTHR48033:SF6">
    <property type="entry name" value="RNA-BINDING (RRM_RBD_RNP MOTIFS) FAMILY PROTEIN"/>
    <property type="match status" value="1"/>
</dbReference>
<dbReference type="EMBL" id="PKPP01000340">
    <property type="protein sequence ID" value="PWA94015.1"/>
    <property type="molecule type" value="Genomic_DNA"/>
</dbReference>
<evidence type="ECO:0000256" key="4">
    <source>
        <dbReference type="SAM" id="MobiDB-lite"/>
    </source>
</evidence>
<feature type="region of interest" description="Disordered" evidence="4">
    <location>
        <begin position="1"/>
        <end position="22"/>
    </location>
</feature>
<dbReference type="SMART" id="SM00360">
    <property type="entry name" value="RRM"/>
    <property type="match status" value="2"/>
</dbReference>
<dbReference type="InterPro" id="IPR012677">
    <property type="entry name" value="Nucleotide-bd_a/b_plait_sf"/>
</dbReference>
<dbReference type="GO" id="GO:0003723">
    <property type="term" value="F:RNA binding"/>
    <property type="evidence" value="ECO:0007669"/>
    <property type="project" value="UniProtKB-UniRule"/>
</dbReference>